<accession>A0A7T0C3C9</accession>
<dbReference type="Proteomes" id="UP000594464">
    <property type="component" value="Chromosome"/>
</dbReference>
<protein>
    <submittedName>
        <fullName evidence="1">Uncharacterized protein</fullName>
    </submittedName>
</protein>
<organism evidence="1 2">
    <name type="scientific">Candidatus Nitrohelix vancouverensis</name>
    <dbReference type="NCBI Taxonomy" id="2705534"/>
    <lineage>
        <taxon>Bacteria</taxon>
        <taxon>Pseudomonadati</taxon>
        <taxon>Nitrospinota/Tectimicrobiota group</taxon>
        <taxon>Nitrospinota</taxon>
        <taxon>Nitrospinia</taxon>
        <taxon>Nitrospinales</taxon>
        <taxon>Nitrospinaceae</taxon>
        <taxon>Candidatus Nitrohelix</taxon>
    </lineage>
</organism>
<dbReference type="AlphaFoldDB" id="A0A7T0C3C9"/>
<name>A0A7T0C3C9_9BACT</name>
<sequence length="447" mass="50465">MTDTSKNISRRFFSLTIFGLFCSSLLAGNVELLFAQKLPSSPNLWEGLYQPLPKITKPLEVSADYESLSEIQTRQFLADSFMASKLHRVSSRAQLNERFVQFQIKSKFGSHTPLGVRHTQNLIREIHAMHALLNMKESKSFVSAAEKAALAPFNFVKNLLEDPVDTITGIPKGVVRYMDRVGEMATGSRSEEEDAIAKELIGFSSAKRKLAFQLDIDVYSPNKALQQELNRVAWASYSGGFIIGEGLSSLTGGASNRNKESTQINEIIRDYPPEDLRSINRKRLLQMDMDEDIIKEFLRHPHYTPRQEIILVSALYSMPGTADRSVFIRESMKANNFSQAYLNQKRAQLLRQYSQDHSPINRIAVLNGRVVAQADNSRWVIPIAWDLLTWDKETAEMAKAIIQAIQESSNKEIDLMLGGKFTQRAKDGFEALGIKILPASEIYRQAE</sequence>
<evidence type="ECO:0000313" key="1">
    <source>
        <dbReference type="EMBL" id="QPJ65753.1"/>
    </source>
</evidence>
<dbReference type="EMBL" id="CP048620">
    <property type="protein sequence ID" value="QPJ65753.1"/>
    <property type="molecule type" value="Genomic_DNA"/>
</dbReference>
<evidence type="ECO:0000313" key="2">
    <source>
        <dbReference type="Proteomes" id="UP000594464"/>
    </source>
</evidence>
<gene>
    <name evidence="1" type="ORF">G3M78_10265</name>
</gene>
<dbReference type="KEGG" id="nva:G3M78_10265"/>
<reference evidence="2" key="1">
    <citation type="submission" date="2020-02" db="EMBL/GenBank/DDBJ databases">
        <title>Genomic and physiological characterization of two novel Nitrospinaceae genera.</title>
        <authorList>
            <person name="Mueller A.J."/>
            <person name="Jung M.-Y."/>
            <person name="Strachan C.R."/>
            <person name="Herbold C.W."/>
            <person name="Kirkegaard R.H."/>
            <person name="Daims H."/>
        </authorList>
    </citation>
    <scope>NUCLEOTIDE SEQUENCE [LARGE SCALE GENOMIC DNA]</scope>
</reference>
<proteinExistence type="predicted"/>